<accession>A0A0K2U5M6</accession>
<evidence type="ECO:0000313" key="1">
    <source>
        <dbReference type="EMBL" id="CDW33011.1"/>
    </source>
</evidence>
<dbReference type="EMBL" id="HACA01015650">
    <property type="protein sequence ID" value="CDW33011.1"/>
    <property type="molecule type" value="Transcribed_RNA"/>
</dbReference>
<reference evidence="1" key="1">
    <citation type="submission" date="2014-05" db="EMBL/GenBank/DDBJ databases">
        <authorList>
            <person name="Chronopoulou M."/>
        </authorList>
    </citation>
    <scope>NUCLEOTIDE SEQUENCE</scope>
    <source>
        <tissue evidence="1">Whole organism</tissue>
    </source>
</reference>
<proteinExistence type="predicted"/>
<name>A0A0K2U5M6_LEPSM</name>
<sequence length="29" mass="3340">MVESVRSSSRSRKKNLINIFFSSSSSFEE</sequence>
<dbReference type="AlphaFoldDB" id="A0A0K2U5M6"/>
<protein>
    <submittedName>
        <fullName evidence="1">Uncharacterized protein</fullName>
    </submittedName>
</protein>
<organism evidence="1">
    <name type="scientific">Lepeophtheirus salmonis</name>
    <name type="common">Salmon louse</name>
    <name type="synonym">Caligus salmonis</name>
    <dbReference type="NCBI Taxonomy" id="72036"/>
    <lineage>
        <taxon>Eukaryota</taxon>
        <taxon>Metazoa</taxon>
        <taxon>Ecdysozoa</taxon>
        <taxon>Arthropoda</taxon>
        <taxon>Crustacea</taxon>
        <taxon>Multicrustacea</taxon>
        <taxon>Hexanauplia</taxon>
        <taxon>Copepoda</taxon>
        <taxon>Siphonostomatoida</taxon>
        <taxon>Caligidae</taxon>
        <taxon>Lepeophtheirus</taxon>
    </lineage>
</organism>